<comment type="caution">
    <text evidence="2">The sequence shown here is derived from an EMBL/GenBank/DDBJ whole genome shotgun (WGS) entry which is preliminary data.</text>
</comment>
<name>A0A4Q9KPX2_9MICR</name>
<dbReference type="AlphaFoldDB" id="A0A4Q9KPX2"/>
<feature type="transmembrane region" description="Helical" evidence="1">
    <location>
        <begin position="115"/>
        <end position="133"/>
    </location>
</feature>
<proteinExistence type="predicted"/>
<dbReference type="EMBL" id="PITJ01002832">
    <property type="protein sequence ID" value="TBT96663.1"/>
    <property type="molecule type" value="Genomic_DNA"/>
</dbReference>
<keyword evidence="1" id="KW-0472">Membrane</keyword>
<evidence type="ECO:0000313" key="3">
    <source>
        <dbReference type="Proteomes" id="UP000292362"/>
    </source>
</evidence>
<dbReference type="VEuPathDB" id="MicrosporidiaDB:CWI37_2832p0010"/>
<organism evidence="2 3">
    <name type="scientific">Hamiltosporidium tvaerminnensis</name>
    <dbReference type="NCBI Taxonomy" id="1176355"/>
    <lineage>
        <taxon>Eukaryota</taxon>
        <taxon>Fungi</taxon>
        <taxon>Fungi incertae sedis</taxon>
        <taxon>Microsporidia</taxon>
        <taxon>Dubosqiidae</taxon>
        <taxon>Hamiltosporidium</taxon>
    </lineage>
</organism>
<reference evidence="2 3" key="1">
    <citation type="submission" date="2017-12" db="EMBL/GenBank/DDBJ databases">
        <authorList>
            <person name="Pombert J.-F."/>
            <person name="Haag K.L."/>
            <person name="Ebert D."/>
        </authorList>
    </citation>
    <scope>NUCLEOTIDE SEQUENCE [LARGE SCALE GENOMIC DNA]</scope>
    <source>
        <strain evidence="2">FI-OER-3-3</strain>
    </source>
</reference>
<dbReference type="Proteomes" id="UP000292362">
    <property type="component" value="Unassembled WGS sequence"/>
</dbReference>
<evidence type="ECO:0000256" key="1">
    <source>
        <dbReference type="SAM" id="Phobius"/>
    </source>
</evidence>
<sequence>MVGGVVDISFVWDDGPREVDRYDESDDAACMFDVSIFDVLDDCFVCIFFLFLRGVVIFLECKGIIVVRNYSSKEYKGIIVVRNIVVRNIKEYSSKEYKGIIEYSSKEYKGIKTKLLIFLFVTNVVFVIKVPVIKSICYKSICYNSTYYKNTYYNSTC</sequence>
<evidence type="ECO:0000313" key="2">
    <source>
        <dbReference type="EMBL" id="TBT96663.1"/>
    </source>
</evidence>
<gene>
    <name evidence="2" type="ORF">CWI37_2832p0010</name>
</gene>
<keyword evidence="1" id="KW-0812">Transmembrane</keyword>
<feature type="transmembrane region" description="Helical" evidence="1">
    <location>
        <begin position="47"/>
        <end position="67"/>
    </location>
</feature>
<accession>A0A4Q9KPX2</accession>
<keyword evidence="1" id="KW-1133">Transmembrane helix</keyword>
<protein>
    <submittedName>
        <fullName evidence="2">Uncharacterized protein</fullName>
    </submittedName>
</protein>